<organism evidence="5 6">
    <name type="scientific">Janibacter melonis</name>
    <dbReference type="NCBI Taxonomy" id="262209"/>
    <lineage>
        <taxon>Bacteria</taxon>
        <taxon>Bacillati</taxon>
        <taxon>Actinomycetota</taxon>
        <taxon>Actinomycetes</taxon>
        <taxon>Micrococcales</taxon>
        <taxon>Intrasporangiaceae</taxon>
        <taxon>Janibacter</taxon>
    </lineage>
</organism>
<dbReference type="RefSeq" id="WP_068275778.1">
    <property type="nucleotide sequence ID" value="NZ_LQZG01000003.1"/>
</dbReference>
<dbReference type="InterPro" id="IPR052179">
    <property type="entry name" value="DD-CPase-like"/>
</dbReference>
<protein>
    <recommendedName>
        <fullName evidence="4">D-alanyl-D-alanine carboxypeptidase-like core domain-containing protein</fullName>
    </recommendedName>
</protein>
<sequence>MAVCTVAGSLTAPAAVADPSPVAPTSTTPAPTSTTEPAPTGTTAPTAGEPAGEPADPTSPGASGSERSSDPFAYDEDAKGEEDDALSPAEVEAQVDEANALAASILKNNKEIGSLVTELRRHSTRANTLLERYSKATSKHRAAKKEADEARRASTRLKNRLDAGREDLRDWAFGTYTEAGGYTDTMAFLNIMTKSPAKAGDSAGDLSYLTDERIHSVDLVRVDTITAAQLSRKRAKAEKRAKSEKAKADKARKDLTAVITERKATLETLRKEYASELKEAGPLVKSLLGLTDPDAQDAQESLTAAMEKAGQDVSAFEGEAPCSDNEGTYPNGQVPPNALCPLIGAAGETLRPKAAAAFNEMSKAYARDTGSPICITDSYRSYAEQVIVKQQRGGWAAAPGRSNHGLGLALDLCGGINSFGTAAHAWMQQNAALYGWFHPAWAQAGGSLPEPWHWEYAG</sequence>
<evidence type="ECO:0000256" key="1">
    <source>
        <dbReference type="SAM" id="Coils"/>
    </source>
</evidence>
<dbReference type="InterPro" id="IPR009045">
    <property type="entry name" value="Zn_M74/Hedgehog-like"/>
</dbReference>
<keyword evidence="6" id="KW-1185">Reference proteome</keyword>
<evidence type="ECO:0000259" key="4">
    <source>
        <dbReference type="Pfam" id="PF02557"/>
    </source>
</evidence>
<dbReference type="Proteomes" id="UP000076976">
    <property type="component" value="Unassembled WGS sequence"/>
</dbReference>
<feature type="coiled-coil region" evidence="1">
    <location>
        <begin position="227"/>
        <end position="254"/>
    </location>
</feature>
<evidence type="ECO:0000256" key="2">
    <source>
        <dbReference type="SAM" id="MobiDB-lite"/>
    </source>
</evidence>
<feature type="compositionally biased region" description="Low complexity" evidence="2">
    <location>
        <begin position="11"/>
        <end position="58"/>
    </location>
</feature>
<dbReference type="SUPFAM" id="SSF55166">
    <property type="entry name" value="Hedgehog/DD-peptidase"/>
    <property type="match status" value="1"/>
</dbReference>
<keyword evidence="3" id="KW-0732">Signal</keyword>
<dbReference type="Gene3D" id="3.30.1380.10">
    <property type="match status" value="1"/>
</dbReference>
<dbReference type="CDD" id="cd14814">
    <property type="entry name" value="Peptidase_M15"/>
    <property type="match status" value="1"/>
</dbReference>
<dbReference type="Pfam" id="PF02557">
    <property type="entry name" value="VanY"/>
    <property type="match status" value="1"/>
</dbReference>
<name>A0A176QBK8_9MICO</name>
<dbReference type="PANTHER" id="PTHR34385">
    <property type="entry name" value="D-ALANYL-D-ALANINE CARBOXYPEPTIDASE"/>
    <property type="match status" value="1"/>
</dbReference>
<evidence type="ECO:0000313" key="5">
    <source>
        <dbReference type="EMBL" id="OAB87060.1"/>
    </source>
</evidence>
<feature type="signal peptide" evidence="3">
    <location>
        <begin position="1"/>
        <end position="17"/>
    </location>
</feature>
<feature type="domain" description="D-alanyl-D-alanine carboxypeptidase-like core" evidence="4">
    <location>
        <begin position="349"/>
        <end position="458"/>
    </location>
</feature>
<dbReference type="InterPro" id="IPR003709">
    <property type="entry name" value="VanY-like_core_dom"/>
</dbReference>
<feature type="coiled-coil region" evidence="1">
    <location>
        <begin position="133"/>
        <end position="167"/>
    </location>
</feature>
<feature type="chain" id="PRO_5008048756" description="D-alanyl-D-alanine carboxypeptidase-like core domain-containing protein" evidence="3">
    <location>
        <begin position="18"/>
        <end position="458"/>
    </location>
</feature>
<dbReference type="STRING" id="262209.AWH69_11840"/>
<dbReference type="AlphaFoldDB" id="A0A176QBK8"/>
<dbReference type="GO" id="GO:0008233">
    <property type="term" value="F:peptidase activity"/>
    <property type="evidence" value="ECO:0007669"/>
    <property type="project" value="InterPro"/>
</dbReference>
<dbReference type="PANTHER" id="PTHR34385:SF1">
    <property type="entry name" value="PEPTIDOGLYCAN L-ALANYL-D-GLUTAMATE ENDOPEPTIDASE CWLK"/>
    <property type="match status" value="1"/>
</dbReference>
<feature type="compositionally biased region" description="Acidic residues" evidence="2">
    <location>
        <begin position="73"/>
        <end position="85"/>
    </location>
</feature>
<feature type="region of interest" description="Disordered" evidence="2">
    <location>
        <begin position="1"/>
        <end position="90"/>
    </location>
</feature>
<keyword evidence="1" id="KW-0175">Coiled coil</keyword>
<dbReference type="EMBL" id="LQZG01000003">
    <property type="protein sequence ID" value="OAB87060.1"/>
    <property type="molecule type" value="Genomic_DNA"/>
</dbReference>
<gene>
    <name evidence="5" type="ORF">AWH69_11840</name>
</gene>
<reference evidence="5 6" key="1">
    <citation type="submission" date="2016-01" db="EMBL/GenBank/DDBJ databases">
        <title>Janibacter melonis strain CD11_4 genome sequencing and assembly.</title>
        <authorList>
            <person name="Nair G.R."/>
            <person name="Kaur G."/>
            <person name="Chander A.M."/>
            <person name="Mayilraj S."/>
        </authorList>
    </citation>
    <scope>NUCLEOTIDE SEQUENCE [LARGE SCALE GENOMIC DNA]</scope>
    <source>
        <strain evidence="5 6">CD11-4</strain>
    </source>
</reference>
<dbReference type="GO" id="GO:0006508">
    <property type="term" value="P:proteolysis"/>
    <property type="evidence" value="ECO:0007669"/>
    <property type="project" value="InterPro"/>
</dbReference>
<accession>A0A176QBK8</accession>
<comment type="caution">
    <text evidence="5">The sequence shown here is derived from an EMBL/GenBank/DDBJ whole genome shotgun (WGS) entry which is preliminary data.</text>
</comment>
<evidence type="ECO:0000256" key="3">
    <source>
        <dbReference type="SAM" id="SignalP"/>
    </source>
</evidence>
<evidence type="ECO:0000313" key="6">
    <source>
        <dbReference type="Proteomes" id="UP000076976"/>
    </source>
</evidence>
<proteinExistence type="predicted"/>